<organism evidence="2">
    <name type="scientific">Candidatus Kentrum sp. DK</name>
    <dbReference type="NCBI Taxonomy" id="2126562"/>
    <lineage>
        <taxon>Bacteria</taxon>
        <taxon>Pseudomonadati</taxon>
        <taxon>Pseudomonadota</taxon>
        <taxon>Gammaproteobacteria</taxon>
        <taxon>Candidatus Kentrum</taxon>
    </lineage>
</organism>
<feature type="region of interest" description="Disordered" evidence="1">
    <location>
        <begin position="50"/>
        <end position="71"/>
    </location>
</feature>
<dbReference type="AlphaFoldDB" id="A0A450S8Z7"/>
<name>A0A450S8Z7_9GAMM</name>
<reference evidence="2" key="1">
    <citation type="submission" date="2019-02" db="EMBL/GenBank/DDBJ databases">
        <authorList>
            <person name="Gruber-Vodicka R. H."/>
            <person name="Seah K. B. B."/>
        </authorList>
    </citation>
    <scope>NUCLEOTIDE SEQUENCE</scope>
    <source>
        <strain evidence="2">BECK_DK47</strain>
    </source>
</reference>
<dbReference type="EMBL" id="CAADEX010000020">
    <property type="protein sequence ID" value="VFJ48383.1"/>
    <property type="molecule type" value="Genomic_DNA"/>
</dbReference>
<protein>
    <submittedName>
        <fullName evidence="2">Uncharacterized protein</fullName>
    </submittedName>
</protein>
<accession>A0A450S8Z7</accession>
<sequence length="71" mass="8094">MWQDPIVAETRALRDEYARQFNYNSNEIFKDLMEKQAAHPERVVAFSPRKPTVSTVTAQQDPPADIRASCG</sequence>
<gene>
    <name evidence="2" type="ORF">BECKDK2373B_GA0170837_102033</name>
</gene>
<evidence type="ECO:0000256" key="1">
    <source>
        <dbReference type="SAM" id="MobiDB-lite"/>
    </source>
</evidence>
<proteinExistence type="predicted"/>
<evidence type="ECO:0000313" key="2">
    <source>
        <dbReference type="EMBL" id="VFJ48383.1"/>
    </source>
</evidence>